<dbReference type="EMBL" id="CAUYUJ010020387">
    <property type="protein sequence ID" value="CAK0897806.1"/>
    <property type="molecule type" value="Genomic_DNA"/>
</dbReference>
<dbReference type="Proteomes" id="UP001189429">
    <property type="component" value="Unassembled WGS sequence"/>
</dbReference>
<feature type="non-terminal residue" evidence="1">
    <location>
        <position position="208"/>
    </location>
</feature>
<accession>A0ABN9XDV8</accession>
<reference evidence="1" key="1">
    <citation type="submission" date="2023-10" db="EMBL/GenBank/DDBJ databases">
        <authorList>
            <person name="Chen Y."/>
            <person name="Shah S."/>
            <person name="Dougan E. K."/>
            <person name="Thang M."/>
            <person name="Chan C."/>
        </authorList>
    </citation>
    <scope>NUCLEOTIDE SEQUENCE [LARGE SCALE GENOMIC DNA]</scope>
</reference>
<proteinExistence type="predicted"/>
<comment type="caution">
    <text evidence="1">The sequence shown here is derived from an EMBL/GenBank/DDBJ whole genome shotgun (WGS) entry which is preliminary data.</text>
</comment>
<keyword evidence="2" id="KW-1185">Reference proteome</keyword>
<evidence type="ECO:0000313" key="2">
    <source>
        <dbReference type="Proteomes" id="UP001189429"/>
    </source>
</evidence>
<organism evidence="1 2">
    <name type="scientific">Prorocentrum cordatum</name>
    <dbReference type="NCBI Taxonomy" id="2364126"/>
    <lineage>
        <taxon>Eukaryota</taxon>
        <taxon>Sar</taxon>
        <taxon>Alveolata</taxon>
        <taxon>Dinophyceae</taxon>
        <taxon>Prorocentrales</taxon>
        <taxon>Prorocentraceae</taxon>
        <taxon>Prorocentrum</taxon>
    </lineage>
</organism>
<name>A0ABN9XDV8_9DINO</name>
<gene>
    <name evidence="1" type="ORF">PCOR1329_LOCUS75872</name>
</gene>
<evidence type="ECO:0000313" key="1">
    <source>
        <dbReference type="EMBL" id="CAK0897806.1"/>
    </source>
</evidence>
<protein>
    <submittedName>
        <fullName evidence="1">Uncharacterized protein</fullName>
    </submittedName>
</protein>
<sequence>MAETATPSWMKRPAVEALGSAPARDQKVAKGDHRMWAIMLAKLVLTGARQIATLESETIGHVCRVAGSDYEKTSGELKQKQKNGEVVDFRSRGAPYVRVFINVLRRILELAKAGAVHADESIYGPIKEYWETVILHKAPSEIGADVLHFRCKKARKDSADAKWVLSMAAWMNNPLVSATWTAALGYMVRIQKIERVAGPAPKGPLERE</sequence>